<dbReference type="RefSeq" id="WP_184574743.1">
    <property type="nucleotide sequence ID" value="NZ_JACHJL010000012.1"/>
</dbReference>
<evidence type="ECO:0000313" key="3">
    <source>
        <dbReference type="Proteomes" id="UP000588098"/>
    </source>
</evidence>
<dbReference type="EMBL" id="JACHJL010000012">
    <property type="protein sequence ID" value="MBB5937641.1"/>
    <property type="molecule type" value="Genomic_DNA"/>
</dbReference>
<feature type="region of interest" description="Disordered" evidence="1">
    <location>
        <begin position="1"/>
        <end position="50"/>
    </location>
</feature>
<keyword evidence="3" id="KW-1185">Reference proteome</keyword>
<evidence type="ECO:0000313" key="2">
    <source>
        <dbReference type="EMBL" id="MBB5937641.1"/>
    </source>
</evidence>
<sequence>MTAVAITRHWPPDKAQSPADDGPASGTAEPVVGRQAVGQHGPSAGAAPRG</sequence>
<proteinExistence type="predicted"/>
<gene>
    <name evidence="2" type="ORF">FHS42_004722</name>
</gene>
<name>A0A7W9QCL9_9ACTN</name>
<dbReference type="Proteomes" id="UP000588098">
    <property type="component" value="Unassembled WGS sequence"/>
</dbReference>
<comment type="caution">
    <text evidence="2">The sequence shown here is derived from an EMBL/GenBank/DDBJ whole genome shotgun (WGS) entry which is preliminary data.</text>
</comment>
<dbReference type="AlphaFoldDB" id="A0A7W9QCL9"/>
<organism evidence="2 3">
    <name type="scientific">Streptomyces zagrosensis</name>
    <dbReference type="NCBI Taxonomy" id="1042984"/>
    <lineage>
        <taxon>Bacteria</taxon>
        <taxon>Bacillati</taxon>
        <taxon>Actinomycetota</taxon>
        <taxon>Actinomycetes</taxon>
        <taxon>Kitasatosporales</taxon>
        <taxon>Streptomycetaceae</taxon>
        <taxon>Streptomyces</taxon>
    </lineage>
</organism>
<reference evidence="2 3" key="1">
    <citation type="submission" date="2020-08" db="EMBL/GenBank/DDBJ databases">
        <title>Genomic Encyclopedia of Type Strains, Phase III (KMG-III): the genomes of soil and plant-associated and newly described type strains.</title>
        <authorList>
            <person name="Whitman W."/>
        </authorList>
    </citation>
    <scope>NUCLEOTIDE SEQUENCE [LARGE SCALE GENOMIC DNA]</scope>
    <source>
        <strain evidence="2 3">CECT 8305</strain>
    </source>
</reference>
<accession>A0A7W9QCL9</accession>
<protein>
    <submittedName>
        <fullName evidence="2">Uncharacterized protein</fullName>
    </submittedName>
</protein>
<evidence type="ECO:0000256" key="1">
    <source>
        <dbReference type="SAM" id="MobiDB-lite"/>
    </source>
</evidence>